<feature type="domain" description="ATPase AAA-type core" evidence="4">
    <location>
        <begin position="4"/>
        <end position="36"/>
    </location>
</feature>
<dbReference type="SUPFAM" id="SSF52540">
    <property type="entry name" value="P-loop containing nucleoside triphosphate hydrolases"/>
    <property type="match status" value="1"/>
</dbReference>
<dbReference type="GO" id="GO:0016887">
    <property type="term" value="F:ATP hydrolysis activity"/>
    <property type="evidence" value="ECO:0007669"/>
    <property type="project" value="InterPro"/>
</dbReference>
<dbReference type="InterPro" id="IPR003960">
    <property type="entry name" value="ATPase_AAA_CS"/>
</dbReference>
<sequence>MSENPNLVVLAATNRKDQIDPALLRPGRLDTHVFVGEPDREAREQILAVHTRGKPLGDDVDIAGLATELDGYTGADLEALVRDASMRAIREVASEYDPDTANEKASEIRIERHHFEDALASTE</sequence>
<dbReference type="Gene3D" id="1.10.8.60">
    <property type="match status" value="1"/>
</dbReference>
<dbReference type="PANTHER" id="PTHR23077">
    <property type="entry name" value="AAA-FAMILY ATPASE"/>
    <property type="match status" value="1"/>
</dbReference>
<dbReference type="FunFam" id="1.10.8.60:FF:000189">
    <property type="entry name" value="AAA family ATPase, CDC48 subfamily"/>
    <property type="match status" value="1"/>
</dbReference>
<name>A0A482Y8Z1_9EURY</name>
<evidence type="ECO:0000256" key="3">
    <source>
        <dbReference type="RuleBase" id="RU003651"/>
    </source>
</evidence>
<evidence type="ECO:0000259" key="5">
    <source>
        <dbReference type="Pfam" id="PF17862"/>
    </source>
</evidence>
<dbReference type="PANTHER" id="PTHR23077:SF171">
    <property type="entry name" value="NUCLEAR VALOSIN-CONTAINING PROTEIN-LIKE"/>
    <property type="match status" value="1"/>
</dbReference>
<comment type="similarity">
    <text evidence="3">Belongs to the AAA ATPase family.</text>
</comment>
<evidence type="ECO:0000256" key="1">
    <source>
        <dbReference type="ARBA" id="ARBA00022741"/>
    </source>
</evidence>
<proteinExistence type="inferred from homology"/>
<comment type="caution">
    <text evidence="6">The sequence shown here is derived from an EMBL/GenBank/DDBJ whole genome shotgun (WGS) entry which is preliminary data.</text>
</comment>
<dbReference type="InterPro" id="IPR041569">
    <property type="entry name" value="AAA_lid_3"/>
</dbReference>
<dbReference type="InterPro" id="IPR003959">
    <property type="entry name" value="ATPase_AAA_core"/>
</dbReference>
<organism evidence="6 7">
    <name type="scientific">Natrinema hispanicum</name>
    <dbReference type="NCBI Taxonomy" id="392421"/>
    <lineage>
        <taxon>Archaea</taxon>
        <taxon>Methanobacteriati</taxon>
        <taxon>Methanobacteriota</taxon>
        <taxon>Stenosarchaea group</taxon>
        <taxon>Halobacteria</taxon>
        <taxon>Halobacteriales</taxon>
        <taxon>Natrialbaceae</taxon>
        <taxon>Natrinema</taxon>
    </lineage>
</organism>
<feature type="domain" description="AAA ATPase AAA+ lid" evidence="5">
    <location>
        <begin position="59"/>
        <end position="94"/>
    </location>
</feature>
<keyword evidence="2 3" id="KW-0067">ATP-binding</keyword>
<dbReference type="InterPro" id="IPR027417">
    <property type="entry name" value="P-loop_NTPase"/>
</dbReference>
<keyword evidence="1 3" id="KW-0547">Nucleotide-binding</keyword>
<evidence type="ECO:0000313" key="6">
    <source>
        <dbReference type="EMBL" id="RZV10986.1"/>
    </source>
</evidence>
<gene>
    <name evidence="6" type="ORF">BDK88_2213</name>
</gene>
<dbReference type="PROSITE" id="PS00674">
    <property type="entry name" value="AAA"/>
    <property type="match status" value="1"/>
</dbReference>
<dbReference type="RefSeq" id="WP_394342668.1">
    <property type="nucleotide sequence ID" value="NZ_SHMP01000004.1"/>
</dbReference>
<reference evidence="6 7" key="1">
    <citation type="submission" date="2019-02" db="EMBL/GenBank/DDBJ databases">
        <title>Genomic Encyclopedia of Archaeal and Bacterial Type Strains, Phase II (KMG-II): from individual species to whole genera.</title>
        <authorList>
            <person name="Goeker M."/>
        </authorList>
    </citation>
    <scope>NUCLEOTIDE SEQUENCE [LARGE SCALE GENOMIC DNA]</scope>
    <source>
        <strain evidence="6 7">DSM 18328</strain>
    </source>
</reference>
<dbReference type="GO" id="GO:0005524">
    <property type="term" value="F:ATP binding"/>
    <property type="evidence" value="ECO:0007669"/>
    <property type="project" value="UniProtKB-KW"/>
</dbReference>
<protein>
    <submittedName>
        <fullName evidence="6">ATPase family protein associated with various cellular activities (AAA)</fullName>
    </submittedName>
</protein>
<dbReference type="EMBL" id="SHMP01000004">
    <property type="protein sequence ID" value="RZV10986.1"/>
    <property type="molecule type" value="Genomic_DNA"/>
</dbReference>
<accession>A0A482Y8Z1</accession>
<evidence type="ECO:0000256" key="2">
    <source>
        <dbReference type="ARBA" id="ARBA00022840"/>
    </source>
</evidence>
<dbReference type="Pfam" id="PF00004">
    <property type="entry name" value="AAA"/>
    <property type="match status" value="1"/>
</dbReference>
<dbReference type="InterPro" id="IPR050168">
    <property type="entry name" value="AAA_ATPase_domain"/>
</dbReference>
<dbReference type="AlphaFoldDB" id="A0A482Y8Z1"/>
<dbReference type="Gene3D" id="3.40.50.300">
    <property type="entry name" value="P-loop containing nucleotide triphosphate hydrolases"/>
    <property type="match status" value="1"/>
</dbReference>
<evidence type="ECO:0000313" key="7">
    <source>
        <dbReference type="Proteomes" id="UP000291097"/>
    </source>
</evidence>
<dbReference type="Pfam" id="PF17862">
    <property type="entry name" value="AAA_lid_3"/>
    <property type="match status" value="1"/>
</dbReference>
<evidence type="ECO:0000259" key="4">
    <source>
        <dbReference type="Pfam" id="PF00004"/>
    </source>
</evidence>
<dbReference type="Proteomes" id="UP000291097">
    <property type="component" value="Unassembled WGS sequence"/>
</dbReference>